<evidence type="ECO:0000256" key="3">
    <source>
        <dbReference type="ARBA" id="ARBA00022475"/>
    </source>
</evidence>
<evidence type="ECO:0000256" key="2">
    <source>
        <dbReference type="ARBA" id="ARBA00007531"/>
    </source>
</evidence>
<name>A0A0X3UVJ6_9ACTN</name>
<evidence type="ECO:0008006" key="11">
    <source>
        <dbReference type="Google" id="ProtNLM"/>
    </source>
</evidence>
<dbReference type="InterPro" id="IPR008693">
    <property type="entry name" value="MmpS"/>
</dbReference>
<keyword evidence="3" id="KW-1003">Cell membrane</keyword>
<proteinExistence type="inferred from homology"/>
<gene>
    <name evidence="9" type="ORF">ADL15_11955</name>
</gene>
<accession>A0A0X3UVJ6</accession>
<feature type="compositionally biased region" description="Pro residues" evidence="7">
    <location>
        <begin position="37"/>
        <end position="49"/>
    </location>
</feature>
<comment type="subcellular location">
    <subcellularLocation>
        <location evidence="1">Cell membrane</location>
    </subcellularLocation>
</comment>
<dbReference type="Pfam" id="PF05423">
    <property type="entry name" value="Mycobact_memb"/>
    <property type="match status" value="1"/>
</dbReference>
<feature type="transmembrane region" description="Helical" evidence="8">
    <location>
        <begin position="106"/>
        <end position="129"/>
    </location>
</feature>
<feature type="region of interest" description="Disordered" evidence="7">
    <location>
        <begin position="1"/>
        <end position="99"/>
    </location>
</feature>
<evidence type="ECO:0000313" key="10">
    <source>
        <dbReference type="Proteomes" id="UP000053244"/>
    </source>
</evidence>
<keyword evidence="4 8" id="KW-0812">Transmembrane</keyword>
<keyword evidence="10" id="KW-1185">Reference proteome</keyword>
<keyword evidence="6 8" id="KW-0472">Membrane</keyword>
<evidence type="ECO:0000256" key="7">
    <source>
        <dbReference type="SAM" id="MobiDB-lite"/>
    </source>
</evidence>
<comment type="caution">
    <text evidence="9">The sequence shown here is derived from an EMBL/GenBank/DDBJ whole genome shotgun (WGS) entry which is preliminary data.</text>
</comment>
<dbReference type="InterPro" id="IPR038468">
    <property type="entry name" value="MmpS_C"/>
</dbReference>
<feature type="compositionally biased region" description="Basic and acidic residues" evidence="7">
    <location>
        <begin position="15"/>
        <end position="24"/>
    </location>
</feature>
<evidence type="ECO:0000256" key="8">
    <source>
        <dbReference type="SAM" id="Phobius"/>
    </source>
</evidence>
<reference evidence="9 10" key="1">
    <citation type="submission" date="2015-10" db="EMBL/GenBank/DDBJ databases">
        <authorList>
            <person name="Gilbert D.G."/>
        </authorList>
    </citation>
    <scope>NUCLEOTIDE SEQUENCE [LARGE SCALE GENOMIC DNA]</scope>
    <source>
        <strain evidence="9 10">NRRL B-16712</strain>
    </source>
</reference>
<dbReference type="EMBL" id="LLZH01000085">
    <property type="protein sequence ID" value="KUL36560.1"/>
    <property type="molecule type" value="Genomic_DNA"/>
</dbReference>
<dbReference type="AlphaFoldDB" id="A0A0X3UVJ6"/>
<evidence type="ECO:0000313" key="9">
    <source>
        <dbReference type="EMBL" id="KUL36560.1"/>
    </source>
</evidence>
<protein>
    <recommendedName>
        <fullName evidence="11">MmpS family membrane protein</fullName>
    </recommendedName>
</protein>
<feature type="region of interest" description="Disordered" evidence="7">
    <location>
        <begin position="148"/>
        <end position="168"/>
    </location>
</feature>
<comment type="similarity">
    <text evidence="2">Belongs to the MmpS family.</text>
</comment>
<dbReference type="Proteomes" id="UP000053244">
    <property type="component" value="Unassembled WGS sequence"/>
</dbReference>
<dbReference type="GO" id="GO:0005886">
    <property type="term" value="C:plasma membrane"/>
    <property type="evidence" value="ECO:0007669"/>
    <property type="project" value="UniProtKB-SubCell"/>
</dbReference>
<evidence type="ECO:0000256" key="5">
    <source>
        <dbReference type="ARBA" id="ARBA00022989"/>
    </source>
</evidence>
<dbReference type="Gene3D" id="2.60.40.2880">
    <property type="entry name" value="MmpS1-5, C-terminal soluble domain"/>
    <property type="match status" value="1"/>
</dbReference>
<evidence type="ECO:0000256" key="6">
    <source>
        <dbReference type="ARBA" id="ARBA00023136"/>
    </source>
</evidence>
<organism evidence="9 10">
    <name type="scientific">Actinoplanes awajinensis subsp. mycoplanecinus</name>
    <dbReference type="NCBI Taxonomy" id="135947"/>
    <lineage>
        <taxon>Bacteria</taxon>
        <taxon>Bacillati</taxon>
        <taxon>Actinomycetota</taxon>
        <taxon>Actinomycetes</taxon>
        <taxon>Micromonosporales</taxon>
        <taxon>Micromonosporaceae</taxon>
        <taxon>Actinoplanes</taxon>
    </lineage>
</organism>
<evidence type="ECO:0000256" key="4">
    <source>
        <dbReference type="ARBA" id="ARBA00022692"/>
    </source>
</evidence>
<evidence type="ECO:0000256" key="1">
    <source>
        <dbReference type="ARBA" id="ARBA00004236"/>
    </source>
</evidence>
<keyword evidence="5 8" id="KW-1133">Transmembrane helix</keyword>
<sequence>MRISRTVGFGYQEGKMSDQREPSRPPEFQPGHAPLPYRGPEPEYPPTSAFPPVGYGHTPPSGYGPPAPDGYGPPPPAGYGPPPDGYGPPPAGYGPPPPHRRSNTPLIALVLAISLLLCGGLATAGVQLYQRGRDKVAEATDKIPTALPTVLPTTAPTELPTGLPNLPGLPDGQKITVKYEVTGDGPATVFYTEKLNGLPQTISDAELPWKLTLTMEGPSVVSVWAIRRSIHDGSISCRATIDGETVSEHTASGRIATATCNKLTLN</sequence>
<feature type="compositionally biased region" description="Pro residues" evidence="7">
    <location>
        <begin position="62"/>
        <end position="97"/>
    </location>
</feature>